<proteinExistence type="predicted"/>
<evidence type="ECO:0000313" key="1">
    <source>
        <dbReference type="EMBL" id="MBX44719.1"/>
    </source>
</evidence>
<protein>
    <submittedName>
        <fullName evidence="1">Uncharacterized protein</fullName>
    </submittedName>
</protein>
<sequence>MKTLLAKVVLLTSITKAR</sequence>
<accession>A0A2P2NQF3</accession>
<name>A0A2P2NQF3_RHIMU</name>
<dbReference type="EMBL" id="GGEC01064235">
    <property type="protein sequence ID" value="MBX44719.1"/>
    <property type="molecule type" value="Transcribed_RNA"/>
</dbReference>
<organism evidence="1">
    <name type="scientific">Rhizophora mucronata</name>
    <name type="common">Asiatic mangrove</name>
    <dbReference type="NCBI Taxonomy" id="61149"/>
    <lineage>
        <taxon>Eukaryota</taxon>
        <taxon>Viridiplantae</taxon>
        <taxon>Streptophyta</taxon>
        <taxon>Embryophyta</taxon>
        <taxon>Tracheophyta</taxon>
        <taxon>Spermatophyta</taxon>
        <taxon>Magnoliopsida</taxon>
        <taxon>eudicotyledons</taxon>
        <taxon>Gunneridae</taxon>
        <taxon>Pentapetalae</taxon>
        <taxon>rosids</taxon>
        <taxon>fabids</taxon>
        <taxon>Malpighiales</taxon>
        <taxon>Rhizophoraceae</taxon>
        <taxon>Rhizophora</taxon>
    </lineage>
</organism>
<reference evidence="1" key="1">
    <citation type="submission" date="2018-02" db="EMBL/GenBank/DDBJ databases">
        <title>Rhizophora mucronata_Transcriptome.</title>
        <authorList>
            <person name="Meera S.P."/>
            <person name="Sreeshan A."/>
            <person name="Augustine A."/>
        </authorList>
    </citation>
    <scope>NUCLEOTIDE SEQUENCE</scope>
    <source>
        <tissue evidence="1">Leaf</tissue>
    </source>
</reference>
<dbReference type="AlphaFoldDB" id="A0A2P2NQF3"/>